<gene>
    <name evidence="3" type="ORF">F3Y22_tig00112888pilonHSYRG00007</name>
</gene>
<sequence>MATFSLHLNTAAAAVAAASAKSAENDDVSGVQLPDKTRNSRVLVLGGTGRVGGSTATALSKLCPYLRIVVGGRNREKGASMVATLGKNFEFAEVDINKKDSLGAALSDVDLVVHAAGPFQQAQKCTVLEAAIETQTAYLDICDDTSSVFRAKSLKDRAVGANIPAITTGGIYPGVSNDMKILLYVPQLNCRKFVGVFKLYSHTTRQAAEAQGQLYEQLGQKIKLKPYTGMLNVDFGKGIGKRDVYLLNLPEVQSVHEVLEVPTVSARFGTAPFFWIWGMEAMTNLLPSEFLRDRSKVQQLVEWFDPLVRAVDRISGERVSMRVDLECTNERSTLALFSHRRLSVAVGNSTAAFAVAILEGSTQAGVWFPEEPEGIAVEAREDLPKRAAQGTIAFVMNKPPWMVETNPKELGLGIYV</sequence>
<dbReference type="Gene3D" id="3.40.50.720">
    <property type="entry name" value="NAD(P)-binding Rossmann-like Domain"/>
    <property type="match status" value="1"/>
</dbReference>
<dbReference type="EMBL" id="VEPZ02001664">
    <property type="protein sequence ID" value="KAE8663787.1"/>
    <property type="molecule type" value="Genomic_DNA"/>
</dbReference>
<keyword evidence="1" id="KW-0732">Signal</keyword>
<evidence type="ECO:0000313" key="4">
    <source>
        <dbReference type="Proteomes" id="UP000436088"/>
    </source>
</evidence>
<keyword evidence="4" id="KW-1185">Reference proteome</keyword>
<dbReference type="PANTHER" id="PTHR43796">
    <property type="entry name" value="CARBOXYNORSPERMIDINE SYNTHASE"/>
    <property type="match status" value="1"/>
</dbReference>
<dbReference type="AlphaFoldDB" id="A0A6A2Y239"/>
<proteinExistence type="predicted"/>
<accession>A0A6A2Y239</accession>
<dbReference type="Proteomes" id="UP000436088">
    <property type="component" value="Unassembled WGS sequence"/>
</dbReference>
<feature type="domain" description="Saccharopine dehydrogenase NADP binding" evidence="2">
    <location>
        <begin position="42"/>
        <end position="145"/>
    </location>
</feature>
<evidence type="ECO:0000256" key="1">
    <source>
        <dbReference type="SAM" id="SignalP"/>
    </source>
</evidence>
<dbReference type="PANTHER" id="PTHR43796:SF2">
    <property type="entry name" value="CARBOXYNORSPERMIDINE SYNTHASE"/>
    <property type="match status" value="1"/>
</dbReference>
<dbReference type="SUPFAM" id="SSF51735">
    <property type="entry name" value="NAD(P)-binding Rossmann-fold domains"/>
    <property type="match status" value="1"/>
</dbReference>
<evidence type="ECO:0000313" key="3">
    <source>
        <dbReference type="EMBL" id="KAE8663787.1"/>
    </source>
</evidence>
<evidence type="ECO:0000259" key="2">
    <source>
        <dbReference type="Pfam" id="PF03435"/>
    </source>
</evidence>
<organism evidence="3 4">
    <name type="scientific">Hibiscus syriacus</name>
    <name type="common">Rose of Sharon</name>
    <dbReference type="NCBI Taxonomy" id="106335"/>
    <lineage>
        <taxon>Eukaryota</taxon>
        <taxon>Viridiplantae</taxon>
        <taxon>Streptophyta</taxon>
        <taxon>Embryophyta</taxon>
        <taxon>Tracheophyta</taxon>
        <taxon>Spermatophyta</taxon>
        <taxon>Magnoliopsida</taxon>
        <taxon>eudicotyledons</taxon>
        <taxon>Gunneridae</taxon>
        <taxon>Pentapetalae</taxon>
        <taxon>rosids</taxon>
        <taxon>malvids</taxon>
        <taxon>Malvales</taxon>
        <taxon>Malvaceae</taxon>
        <taxon>Malvoideae</taxon>
        <taxon>Hibiscus</taxon>
    </lineage>
</organism>
<dbReference type="InterPro" id="IPR036291">
    <property type="entry name" value="NAD(P)-bd_dom_sf"/>
</dbReference>
<name>A0A6A2Y239_HIBSY</name>
<dbReference type="InterPro" id="IPR005097">
    <property type="entry name" value="Sacchrp_dh_NADP-bd"/>
</dbReference>
<feature type="signal peptide" evidence="1">
    <location>
        <begin position="1"/>
        <end position="17"/>
    </location>
</feature>
<comment type="caution">
    <text evidence="3">The sequence shown here is derived from an EMBL/GenBank/DDBJ whole genome shotgun (WGS) entry which is preliminary data.</text>
</comment>
<feature type="chain" id="PRO_5025580302" evidence="1">
    <location>
        <begin position="18"/>
        <end position="416"/>
    </location>
</feature>
<protein>
    <submittedName>
        <fullName evidence="3">Saccharopine dehydrogenase isoform 2</fullName>
    </submittedName>
</protein>
<dbReference type="Pfam" id="PF03435">
    <property type="entry name" value="Sacchrp_dh_NADP"/>
    <property type="match status" value="1"/>
</dbReference>
<reference evidence="3" key="1">
    <citation type="submission" date="2019-09" db="EMBL/GenBank/DDBJ databases">
        <title>Draft genome information of white flower Hibiscus syriacus.</title>
        <authorList>
            <person name="Kim Y.-M."/>
        </authorList>
    </citation>
    <scope>NUCLEOTIDE SEQUENCE [LARGE SCALE GENOMIC DNA]</scope>
    <source>
        <strain evidence="3">YM2019G1</strain>
    </source>
</reference>